<keyword evidence="1" id="KW-1133">Transmembrane helix</keyword>
<reference evidence="3 4" key="1">
    <citation type="submission" date="2013-04" db="EMBL/GenBank/DDBJ databases">
        <title>The Genome Sequence of Enterorhabdus caecimuris B7.</title>
        <authorList>
            <consortium name="The Broad Institute Genomics Platform"/>
            <consortium name="The Broad Institute Genome Sequencing Center for Infectious Disease"/>
            <person name="Earl A."/>
            <person name="Xavier R."/>
            <person name="Elson C."/>
            <person name="Duck W."/>
            <person name="Walker B."/>
            <person name="Young S."/>
            <person name="Zeng Q."/>
            <person name="Gargeya S."/>
            <person name="Fitzgerald M."/>
            <person name="Haas B."/>
            <person name="Abouelleil A."/>
            <person name="Allen A.W."/>
            <person name="Alvarado L."/>
            <person name="Arachchi H.M."/>
            <person name="Berlin A.M."/>
            <person name="Chapman S.B."/>
            <person name="Gainer-Dewar J."/>
            <person name="Goldberg J."/>
            <person name="Griggs A."/>
            <person name="Gujja S."/>
            <person name="Hansen M."/>
            <person name="Howarth C."/>
            <person name="Imamovic A."/>
            <person name="Ireland A."/>
            <person name="Larimer J."/>
            <person name="McCowan C."/>
            <person name="Murphy C."/>
            <person name="Pearson M."/>
            <person name="Poon T.W."/>
            <person name="Priest M."/>
            <person name="Roberts A."/>
            <person name="Saif S."/>
            <person name="Shea T."/>
            <person name="Sisk P."/>
            <person name="Sykes S."/>
            <person name="Wortman J."/>
            <person name="Nusbaum C."/>
            <person name="Birren B."/>
        </authorList>
    </citation>
    <scope>NUCLEOTIDE SEQUENCE [LARGE SCALE GENOMIC DNA]</scope>
    <source>
        <strain evidence="3 4">B7</strain>
    </source>
</reference>
<dbReference type="HOGENOM" id="CLU_1218250_0_0_11"/>
<dbReference type="OrthoDB" id="1822160at2"/>
<organism evidence="3 4">
    <name type="scientific">Adlercreutzia caecimuris B7</name>
    <dbReference type="NCBI Taxonomy" id="1235794"/>
    <lineage>
        <taxon>Bacteria</taxon>
        <taxon>Bacillati</taxon>
        <taxon>Actinomycetota</taxon>
        <taxon>Coriobacteriia</taxon>
        <taxon>Eggerthellales</taxon>
        <taxon>Eggerthellaceae</taxon>
        <taxon>Adlercreutzia</taxon>
    </lineage>
</organism>
<dbReference type="eggNOG" id="ENOG50334MB">
    <property type="taxonomic scope" value="Bacteria"/>
</dbReference>
<dbReference type="RefSeq" id="WP_016310509.1">
    <property type="nucleotide sequence ID" value="NZ_KE159646.1"/>
</dbReference>
<feature type="signal peptide" evidence="2">
    <location>
        <begin position="1"/>
        <end position="22"/>
    </location>
</feature>
<dbReference type="EMBL" id="ASSY01000010">
    <property type="protein sequence ID" value="EOS49873.1"/>
    <property type="molecule type" value="Genomic_DNA"/>
</dbReference>
<dbReference type="GeneID" id="82191682"/>
<protein>
    <submittedName>
        <fullName evidence="3">Uncharacterized protein</fullName>
    </submittedName>
</protein>
<evidence type="ECO:0000256" key="1">
    <source>
        <dbReference type="SAM" id="Phobius"/>
    </source>
</evidence>
<feature type="transmembrane region" description="Helical" evidence="1">
    <location>
        <begin position="69"/>
        <end position="90"/>
    </location>
</feature>
<feature type="transmembrane region" description="Helical" evidence="1">
    <location>
        <begin position="32"/>
        <end position="49"/>
    </location>
</feature>
<feature type="transmembrane region" description="Helical" evidence="1">
    <location>
        <begin position="96"/>
        <end position="117"/>
    </location>
</feature>
<evidence type="ECO:0000313" key="3">
    <source>
        <dbReference type="EMBL" id="EOS49873.1"/>
    </source>
</evidence>
<name>R9KUB8_9ACTN</name>
<feature type="chain" id="PRO_5004485085" evidence="2">
    <location>
        <begin position="23"/>
        <end position="227"/>
    </location>
</feature>
<dbReference type="AlphaFoldDB" id="R9KUB8"/>
<dbReference type="Proteomes" id="UP000014204">
    <property type="component" value="Unassembled WGS sequence"/>
</dbReference>
<sequence>MKVKTALAVIAVAAVFSLVAFAVPFMRNEGFWIAYGFGMIAIAAQLYFFQSAFFRPGTSAKSRVYGFPVARIGVIYLVVQFVVSVGEMLLAGQVPLWVYLVLNGATLAFVLVGGLAVETARGEVEKQDARGRADTSSMQKLRIEAEGLLSRCDDAALRQELSQLATALRFSDPVSCEATVLLEGGLAADMLTLRFAVVTGNIASASIVTQRMLANLKERNNLCRLSK</sequence>
<dbReference type="STRING" id="1235794.C811_02338"/>
<keyword evidence="2" id="KW-0732">Signal</keyword>
<keyword evidence="4" id="KW-1185">Reference proteome</keyword>
<keyword evidence="1" id="KW-0472">Membrane</keyword>
<evidence type="ECO:0000313" key="4">
    <source>
        <dbReference type="Proteomes" id="UP000014204"/>
    </source>
</evidence>
<accession>R9KUB8</accession>
<evidence type="ECO:0000256" key="2">
    <source>
        <dbReference type="SAM" id="SignalP"/>
    </source>
</evidence>
<keyword evidence="1" id="KW-0812">Transmembrane</keyword>
<gene>
    <name evidence="3" type="ORF">C811_02338</name>
</gene>
<comment type="caution">
    <text evidence="3">The sequence shown here is derived from an EMBL/GenBank/DDBJ whole genome shotgun (WGS) entry which is preliminary data.</text>
</comment>
<proteinExistence type="predicted"/>